<keyword evidence="7" id="KW-1185">Reference proteome</keyword>
<dbReference type="GO" id="GO:0015074">
    <property type="term" value="P:DNA integration"/>
    <property type="evidence" value="ECO:0007669"/>
    <property type="project" value="InterPro"/>
</dbReference>
<accession>A0A1I2A064</accession>
<keyword evidence="2" id="KW-0233">DNA recombination</keyword>
<dbReference type="PROSITE" id="PS51900">
    <property type="entry name" value="CB"/>
    <property type="match status" value="1"/>
</dbReference>
<dbReference type="CDD" id="cd00397">
    <property type="entry name" value="DNA_BRE_C"/>
    <property type="match status" value="1"/>
</dbReference>
<dbReference type="RefSeq" id="WP_091657066.1">
    <property type="nucleotide sequence ID" value="NZ_FONT01000001.1"/>
</dbReference>
<dbReference type="GO" id="GO:0003677">
    <property type="term" value="F:DNA binding"/>
    <property type="evidence" value="ECO:0007669"/>
    <property type="project" value="UniProtKB-UniRule"/>
</dbReference>
<dbReference type="PANTHER" id="PTHR30349:SF86">
    <property type="entry name" value="INTEGRASE_RECOMBINASE AQ_AA09-RELATED"/>
    <property type="match status" value="1"/>
</dbReference>
<evidence type="ECO:0000259" key="4">
    <source>
        <dbReference type="PROSITE" id="PS51898"/>
    </source>
</evidence>
<dbReference type="SUPFAM" id="SSF56349">
    <property type="entry name" value="DNA breaking-rejoining enzymes"/>
    <property type="match status" value="1"/>
</dbReference>
<evidence type="ECO:0000313" key="6">
    <source>
        <dbReference type="EMBL" id="SFE37484.1"/>
    </source>
</evidence>
<feature type="domain" description="Tyr recombinase" evidence="4">
    <location>
        <begin position="116"/>
        <end position="328"/>
    </location>
</feature>
<organism evidence="6 7">
    <name type="scientific">Alteribacillus iranensis</name>
    <dbReference type="NCBI Taxonomy" id="930128"/>
    <lineage>
        <taxon>Bacteria</taxon>
        <taxon>Bacillati</taxon>
        <taxon>Bacillota</taxon>
        <taxon>Bacilli</taxon>
        <taxon>Bacillales</taxon>
        <taxon>Bacillaceae</taxon>
        <taxon>Alteribacillus</taxon>
    </lineage>
</organism>
<dbReference type="GO" id="GO:0006310">
    <property type="term" value="P:DNA recombination"/>
    <property type="evidence" value="ECO:0007669"/>
    <property type="project" value="UniProtKB-KW"/>
</dbReference>
<dbReference type="Proteomes" id="UP000199516">
    <property type="component" value="Unassembled WGS sequence"/>
</dbReference>
<keyword evidence="1 3" id="KW-0238">DNA-binding</keyword>
<proteinExistence type="predicted"/>
<dbReference type="Gene3D" id="1.10.150.130">
    <property type="match status" value="1"/>
</dbReference>
<dbReference type="InterPro" id="IPR044068">
    <property type="entry name" value="CB"/>
</dbReference>
<protein>
    <submittedName>
        <fullName evidence="6">Site-specific recombinase XerD</fullName>
    </submittedName>
</protein>
<feature type="domain" description="Core-binding (CB)" evidence="5">
    <location>
        <begin position="2"/>
        <end position="92"/>
    </location>
</feature>
<dbReference type="InterPro" id="IPR011010">
    <property type="entry name" value="DNA_brk_join_enz"/>
</dbReference>
<dbReference type="InterPro" id="IPR050090">
    <property type="entry name" value="Tyrosine_recombinase_XerCD"/>
</dbReference>
<dbReference type="InterPro" id="IPR002104">
    <property type="entry name" value="Integrase_catalytic"/>
</dbReference>
<evidence type="ECO:0000256" key="2">
    <source>
        <dbReference type="ARBA" id="ARBA00023172"/>
    </source>
</evidence>
<evidence type="ECO:0000256" key="3">
    <source>
        <dbReference type="PROSITE-ProRule" id="PRU01248"/>
    </source>
</evidence>
<dbReference type="AlphaFoldDB" id="A0A1I2A064"/>
<evidence type="ECO:0000259" key="5">
    <source>
        <dbReference type="PROSITE" id="PS51900"/>
    </source>
</evidence>
<dbReference type="InterPro" id="IPR013762">
    <property type="entry name" value="Integrase-like_cat_sf"/>
</dbReference>
<dbReference type="EMBL" id="FONT01000001">
    <property type="protein sequence ID" value="SFE37484.1"/>
    <property type="molecule type" value="Genomic_DNA"/>
</dbReference>
<dbReference type="InterPro" id="IPR010998">
    <property type="entry name" value="Integrase_recombinase_N"/>
</dbReference>
<dbReference type="PANTHER" id="PTHR30349">
    <property type="entry name" value="PHAGE INTEGRASE-RELATED"/>
    <property type="match status" value="1"/>
</dbReference>
<dbReference type="OrthoDB" id="2349923at2"/>
<dbReference type="PROSITE" id="PS51898">
    <property type="entry name" value="TYR_RECOMBINASE"/>
    <property type="match status" value="1"/>
</dbReference>
<evidence type="ECO:0000313" key="7">
    <source>
        <dbReference type="Proteomes" id="UP000199516"/>
    </source>
</evidence>
<dbReference type="Gene3D" id="1.10.443.10">
    <property type="entry name" value="Intergrase catalytic core"/>
    <property type="match status" value="1"/>
</dbReference>
<dbReference type="Pfam" id="PF00589">
    <property type="entry name" value="Phage_integrase"/>
    <property type="match status" value="1"/>
</dbReference>
<sequence>MHQLPKEAERFLDYLAANQRKKSTIKRYSYDLADFFRYVEVVKGENKASSPRDLTPQLFETYFHLLESERGYQLRTLKRIQTVLKKYVSFLRKNGKLHINPLASLDLDESVWNTLSDEELLTATEEHRLLSSLKSDAGLSIKQAAARPLLAPRNLFIVSLFLYYGLRLQELSHLQMKHINQGIGTISIPEITGNPRVIQLNTTEKKLLHYYVKAIPAPVRPYKDTDPLLVAFDFQRKTYRWSYETDSPKNLTEVAIQKMIREERKRADITRAISARHFRNTFIIRELVQGTSPEELKDKLGLQTILTLNKYIEYVERNEYTFRLSRDS</sequence>
<gene>
    <name evidence="6" type="ORF">SAMN05192532_101583</name>
</gene>
<evidence type="ECO:0000256" key="1">
    <source>
        <dbReference type="ARBA" id="ARBA00023125"/>
    </source>
</evidence>
<reference evidence="6 7" key="1">
    <citation type="submission" date="2016-10" db="EMBL/GenBank/DDBJ databases">
        <authorList>
            <person name="de Groot N.N."/>
        </authorList>
    </citation>
    <scope>NUCLEOTIDE SEQUENCE [LARGE SCALE GENOMIC DNA]</scope>
    <source>
        <strain evidence="6 7">DSM 23995</strain>
    </source>
</reference>
<name>A0A1I2A064_9BACI</name>
<dbReference type="STRING" id="930128.SAMN05192532_101583"/>